<evidence type="ECO:0000313" key="3">
    <source>
        <dbReference type="Proteomes" id="UP001158644"/>
    </source>
</evidence>
<protein>
    <submittedName>
        <fullName evidence="2">Type VI secretion system-associated protein TagO</fullName>
    </submittedName>
</protein>
<evidence type="ECO:0000256" key="1">
    <source>
        <dbReference type="SAM" id="SignalP"/>
    </source>
</evidence>
<dbReference type="EMBL" id="JAOBZK010000011">
    <property type="protein sequence ID" value="MDH1178529.1"/>
    <property type="molecule type" value="Genomic_DNA"/>
</dbReference>
<dbReference type="Proteomes" id="UP001158644">
    <property type="component" value="Unassembled WGS sequence"/>
</dbReference>
<evidence type="ECO:0000313" key="2">
    <source>
        <dbReference type="EMBL" id="MDH1178529.1"/>
    </source>
</evidence>
<accession>A0ABD4YW07</accession>
<organism evidence="2 3">
    <name type="scientific">Achromobacter mucicolens</name>
    <dbReference type="NCBI Taxonomy" id="1389922"/>
    <lineage>
        <taxon>Bacteria</taxon>
        <taxon>Pseudomonadati</taxon>
        <taxon>Pseudomonadota</taxon>
        <taxon>Betaproteobacteria</taxon>
        <taxon>Burkholderiales</taxon>
        <taxon>Alcaligenaceae</taxon>
        <taxon>Achromobacter</taxon>
    </lineage>
</organism>
<reference evidence="2 3" key="1">
    <citation type="submission" date="2022-09" db="EMBL/GenBank/DDBJ databases">
        <title>Intensive care unit water sources are persistently colonized with multi-drug resistant bacteria and are the site of extensive horizontal gene transfer of antibiotic resistance genes.</title>
        <authorList>
            <person name="Diorio-Toth L."/>
        </authorList>
    </citation>
    <scope>NUCLEOTIDE SEQUENCE [LARGE SCALE GENOMIC DNA]</scope>
    <source>
        <strain evidence="2 3">GD03967</strain>
    </source>
</reference>
<name>A0ABD4YW07_9BURK</name>
<gene>
    <name evidence="2" type="primary">tagO</name>
    <name evidence="2" type="ORF">N5C72_10615</name>
</gene>
<dbReference type="Pfam" id="PF11319">
    <property type="entry name" value="VasI"/>
    <property type="match status" value="1"/>
</dbReference>
<sequence length="229" mass="24525">MKSPNTFCLLMLAAATCHAETPPIPSTSDCTAIVSGLQRLACFDRIAGTPPEPMPAVDSPSIVVPAATSVVPRPSALVDLIRQNEAQRSEGDNTFLVSRQEDATPGQTQIFISAPALDGAADSVYLALSCIANISRLQLLLPAPADRNQIRIRLFIDERPLSASRTWQVIEPGNVVDAGRGLVAIDLLRQFVTGGRLRVESDYAVVHGLMFDAAGLTGLIAQQREACHW</sequence>
<comment type="caution">
    <text evidence="2">The sequence shown here is derived from an EMBL/GenBank/DDBJ whole genome shotgun (WGS) entry which is preliminary data.</text>
</comment>
<dbReference type="InterPro" id="IPR017738">
    <property type="entry name" value="T6SS-assoc_VCA0118"/>
</dbReference>
<feature type="chain" id="PRO_5044877940" evidence="1">
    <location>
        <begin position="20"/>
        <end position="229"/>
    </location>
</feature>
<dbReference type="NCBIfam" id="TIGR03360">
    <property type="entry name" value="VI_minor_1"/>
    <property type="match status" value="1"/>
</dbReference>
<dbReference type="AlphaFoldDB" id="A0ABD4YW07"/>
<keyword evidence="1" id="KW-0732">Signal</keyword>
<dbReference type="RefSeq" id="WP_279990694.1">
    <property type="nucleotide sequence ID" value="NZ_JAOBZK010000011.1"/>
</dbReference>
<feature type="signal peptide" evidence="1">
    <location>
        <begin position="1"/>
        <end position="19"/>
    </location>
</feature>
<proteinExistence type="predicted"/>